<sequence>MAQGTRTLRFYSMLLGNTLDIHVQFLRRLRQRLQLTEVHTGDNCDVIIAFVPIVSRAGTDIEAALQKIPIRPKKQIFLMNQSDKLLNVQHGIMDRLKRRLEFQQVDSVDMCDVIITFVPIVSRAGTDIQVALRNIPRPKKQIFLMNQSDKLLNVQHGIMDRLKIRLEFQQVDSVDMCDVIITFVPIVSRAGTDIQAALRNIPRITRCFVMVLGNTMDSHKNFMDHLTKSPRLREVHSIKDSDVIIAFVPIVSRAGTDIQAAMKKIPKDKPVVLVVLHHTFNLDAVVPDVRPYVNREDVFVVDCLFHEDQGLLRSPRNDDAIRAVKNHLIREDHPEVDHYSQKDRAAVNAACDVARYGACGGADDGLLRSPHNDNTEKNDKTDKDEVDHNSQKVHAAVNGACDVARYGACGGAGITRCFVMVLGNTMDSHKNFMDHLTVSPRLREVHSIKDSDVIIAFVPIVSRAGTDIQDAMKKIPSKYKTLDFTGKS</sequence>
<accession>A0A9D3N2Y5</accession>
<dbReference type="AlphaFoldDB" id="A0A9D3N2Y5"/>
<reference evidence="2 3" key="1">
    <citation type="submission" date="2021-06" db="EMBL/GenBank/DDBJ databases">
        <title>Chromosome-level genome assembly of the red-tail catfish (Hemibagrus wyckioides).</title>
        <authorList>
            <person name="Shao F."/>
        </authorList>
    </citation>
    <scope>NUCLEOTIDE SEQUENCE [LARGE SCALE GENOMIC DNA]</scope>
    <source>
        <strain evidence="2">EC202008001</strain>
        <tissue evidence="2">Blood</tissue>
    </source>
</reference>
<feature type="compositionally biased region" description="Basic and acidic residues" evidence="1">
    <location>
        <begin position="370"/>
        <end position="388"/>
    </location>
</feature>
<dbReference type="OrthoDB" id="8446971at2759"/>
<gene>
    <name evidence="2" type="ORF">KOW79_021119</name>
</gene>
<evidence type="ECO:0000313" key="2">
    <source>
        <dbReference type="EMBL" id="KAG7315031.1"/>
    </source>
</evidence>
<comment type="caution">
    <text evidence="2">The sequence shown here is derived from an EMBL/GenBank/DDBJ whole genome shotgun (WGS) entry which is preliminary data.</text>
</comment>
<dbReference type="Proteomes" id="UP000824219">
    <property type="component" value="Linkage Group LG27"/>
</dbReference>
<dbReference type="PANTHER" id="PTHR34488">
    <property type="entry name" value="SI:CH211-245H14.1-RELATED"/>
    <property type="match status" value="1"/>
</dbReference>
<feature type="region of interest" description="Disordered" evidence="1">
    <location>
        <begin position="365"/>
        <end position="388"/>
    </location>
</feature>
<dbReference type="EMBL" id="JAHKSW010000027">
    <property type="protein sequence ID" value="KAG7315031.1"/>
    <property type="molecule type" value="Genomic_DNA"/>
</dbReference>
<evidence type="ECO:0000313" key="3">
    <source>
        <dbReference type="Proteomes" id="UP000824219"/>
    </source>
</evidence>
<organism evidence="2 3">
    <name type="scientific">Hemibagrus wyckioides</name>
    <dbReference type="NCBI Taxonomy" id="337641"/>
    <lineage>
        <taxon>Eukaryota</taxon>
        <taxon>Metazoa</taxon>
        <taxon>Chordata</taxon>
        <taxon>Craniata</taxon>
        <taxon>Vertebrata</taxon>
        <taxon>Euteleostomi</taxon>
        <taxon>Actinopterygii</taxon>
        <taxon>Neopterygii</taxon>
        <taxon>Teleostei</taxon>
        <taxon>Ostariophysi</taxon>
        <taxon>Siluriformes</taxon>
        <taxon>Bagridae</taxon>
        <taxon>Hemibagrus</taxon>
    </lineage>
</organism>
<protein>
    <submittedName>
        <fullName evidence="2">Uncharacterized protein</fullName>
    </submittedName>
</protein>
<evidence type="ECO:0000256" key="1">
    <source>
        <dbReference type="SAM" id="MobiDB-lite"/>
    </source>
</evidence>
<proteinExistence type="predicted"/>
<dbReference type="PANTHER" id="PTHR34488:SF1">
    <property type="entry name" value="SI:CH211-245H14.1-RELATED"/>
    <property type="match status" value="1"/>
</dbReference>
<name>A0A9D3N2Y5_9TELE</name>
<keyword evidence="3" id="KW-1185">Reference proteome</keyword>